<dbReference type="GeneID" id="94434769"/>
<dbReference type="AlphaFoldDB" id="A0A2C6J4Z7"/>
<feature type="compositionally biased region" description="Polar residues" evidence="1">
    <location>
        <begin position="1"/>
        <end position="13"/>
    </location>
</feature>
<dbReference type="RefSeq" id="XP_067916467.1">
    <property type="nucleotide sequence ID" value="XM_068071558.1"/>
</dbReference>
<evidence type="ECO:0000313" key="2">
    <source>
        <dbReference type="EMBL" id="PHJ14731.1"/>
    </source>
</evidence>
<keyword evidence="2" id="KW-0472">Membrane</keyword>
<organism evidence="2 3">
    <name type="scientific">Cystoisospora suis</name>
    <dbReference type="NCBI Taxonomy" id="483139"/>
    <lineage>
        <taxon>Eukaryota</taxon>
        <taxon>Sar</taxon>
        <taxon>Alveolata</taxon>
        <taxon>Apicomplexa</taxon>
        <taxon>Conoidasida</taxon>
        <taxon>Coccidia</taxon>
        <taxon>Eucoccidiorida</taxon>
        <taxon>Eimeriorina</taxon>
        <taxon>Sarcocystidae</taxon>
        <taxon>Cystoisospora</taxon>
    </lineage>
</organism>
<sequence length="281" mass="30357">MTSDSAPAASQQGVGRLEVESSDDHNVRPFLAVQPQMQSQTKQQRPTINVTEEKAGTPAGRKHGDMSGPTVTTATPTVEKGKDEQNGAEAEAVVLEDLPENNSKRRKRDGAQRPASELEKRGGKQGAAKDQQEAFLSRDKTAVAGTRVGSSIKPEISGDDRTTKTSEGTQGKKEIVPNSVPPTDSEVVQILKSKGLDELMNAKTFDDLRRILGPYMKVTLKDALAFKELSEKLKESGVQEAEIRGMMATEAKPWKTIAASIGLSEKSTETLERCLSQLVAK</sequence>
<feature type="compositionally biased region" description="Polar residues" evidence="1">
    <location>
        <begin position="35"/>
        <end position="50"/>
    </location>
</feature>
<protein>
    <submittedName>
        <fullName evidence="2">Transmembrane protein</fullName>
    </submittedName>
</protein>
<feature type="compositionally biased region" description="Basic and acidic residues" evidence="1">
    <location>
        <begin position="156"/>
        <end position="175"/>
    </location>
</feature>
<gene>
    <name evidence="2" type="ORF">CSUI_011460</name>
</gene>
<comment type="caution">
    <text evidence="2">The sequence shown here is derived from an EMBL/GenBank/DDBJ whole genome shotgun (WGS) entry which is preliminary data.</text>
</comment>
<feature type="compositionally biased region" description="Basic and acidic residues" evidence="1">
    <location>
        <begin position="17"/>
        <end position="27"/>
    </location>
</feature>
<keyword evidence="2" id="KW-0812">Transmembrane</keyword>
<evidence type="ECO:0000256" key="1">
    <source>
        <dbReference type="SAM" id="MobiDB-lite"/>
    </source>
</evidence>
<proteinExistence type="predicted"/>
<name>A0A2C6J4Z7_9APIC</name>
<feature type="region of interest" description="Disordered" evidence="1">
    <location>
        <begin position="1"/>
        <end position="181"/>
    </location>
</feature>
<dbReference type="EMBL" id="MIGC01011922">
    <property type="protein sequence ID" value="PHJ14731.1"/>
    <property type="molecule type" value="Genomic_DNA"/>
</dbReference>
<keyword evidence="3" id="KW-1185">Reference proteome</keyword>
<dbReference type="OrthoDB" id="331489at2759"/>
<accession>A0A2C6J4Z7</accession>
<dbReference type="VEuPathDB" id="ToxoDB:CSUI_011460"/>
<reference evidence="2 3" key="1">
    <citation type="journal article" date="2017" name="Int. J. Parasitol.">
        <title>The genome of the protozoan parasite Cystoisospora suis and a reverse vaccinology approach to identify vaccine candidates.</title>
        <authorList>
            <person name="Palmieri N."/>
            <person name="Shrestha A."/>
            <person name="Ruttkowski B."/>
            <person name="Beck T."/>
            <person name="Vogl C."/>
            <person name="Tomley F."/>
            <person name="Blake D.P."/>
            <person name="Joachim A."/>
        </authorList>
    </citation>
    <scope>NUCLEOTIDE SEQUENCE [LARGE SCALE GENOMIC DNA]</scope>
    <source>
        <strain evidence="2 3">Wien I</strain>
    </source>
</reference>
<evidence type="ECO:0000313" key="3">
    <source>
        <dbReference type="Proteomes" id="UP000221165"/>
    </source>
</evidence>
<feature type="compositionally biased region" description="Basic and acidic residues" evidence="1">
    <location>
        <begin position="130"/>
        <end position="141"/>
    </location>
</feature>
<dbReference type="Proteomes" id="UP000221165">
    <property type="component" value="Unassembled WGS sequence"/>
</dbReference>